<protein>
    <recommendedName>
        <fullName evidence="4">Nucleotidyltransferase</fullName>
    </recommendedName>
</protein>
<dbReference type="OrthoDB" id="1118920at2"/>
<dbReference type="GO" id="GO:0051607">
    <property type="term" value="P:defense response to virus"/>
    <property type="evidence" value="ECO:0007669"/>
    <property type="project" value="UniProtKB-KW"/>
</dbReference>
<name>A0A3P4B6J9_9BURK</name>
<dbReference type="GO" id="GO:0016779">
    <property type="term" value="F:nucleotidyltransferase activity"/>
    <property type="evidence" value="ECO:0007669"/>
    <property type="project" value="InterPro"/>
</dbReference>
<keyword evidence="1" id="KW-0051">Antiviral defense</keyword>
<accession>A0A3P4B6J9</accession>
<evidence type="ECO:0000256" key="1">
    <source>
        <dbReference type="ARBA" id="ARBA00023118"/>
    </source>
</evidence>
<dbReference type="CDD" id="cd05400">
    <property type="entry name" value="NT_2-5OAS_ClassI-CCAase"/>
    <property type="match status" value="1"/>
</dbReference>
<sequence length="419" mass="46374">MIREPVTLPQRPRISMRASARFFHLVDVIARANEPTATQLSALERSYNSTGEFLSACPEFQGDLIQIHAHGSRQLGTVVRPRDGSREGFDIDLIARLASGARHKYDGEHGPALLLDRLHRALSRYADAHGLQLRRWERCATLEYAEGMCADIAPVIDSPLLAAPFGETHGLIPDRELRLFDSTNPRGYAKHFDIAAAISPNFTDVVRFSEAMDSVTRAEVAPLPDAQEVFDRLLCRLVQLLKLHRNVAFGVAQGSQDMAPSSVFLTTLAAMAYAVEAPQPHESPLELLLDIVERMPLHFERISCSDSSEKWVLPNPSAPRDNLAGGMNSSARQEAFWAWHRRLIEDLKRILHAIENHQGMDVLLKALESAFGPRCAGAIQQDQTQRRQTSHAAGRVTLISSAVAAPVSVAARPHTYFGH</sequence>
<dbReference type="Proteomes" id="UP000277294">
    <property type="component" value="Unassembled WGS sequence"/>
</dbReference>
<proteinExistence type="predicted"/>
<dbReference type="EMBL" id="UWPJ01000029">
    <property type="protein sequence ID" value="VCU71702.1"/>
    <property type="molecule type" value="Genomic_DNA"/>
</dbReference>
<evidence type="ECO:0000313" key="3">
    <source>
        <dbReference type="Proteomes" id="UP000277294"/>
    </source>
</evidence>
<gene>
    <name evidence="2" type="ORF">PIGHUM_03790</name>
</gene>
<dbReference type="RefSeq" id="WP_124081291.1">
    <property type="nucleotide sequence ID" value="NZ_UWPJ01000029.1"/>
</dbReference>
<evidence type="ECO:0000313" key="2">
    <source>
        <dbReference type="EMBL" id="VCU71702.1"/>
    </source>
</evidence>
<evidence type="ECO:0008006" key="4">
    <source>
        <dbReference type="Google" id="ProtNLM"/>
    </source>
</evidence>
<dbReference type="Pfam" id="PF18144">
    <property type="entry name" value="SMODS"/>
    <property type="match status" value="1"/>
</dbReference>
<dbReference type="InterPro" id="IPR006116">
    <property type="entry name" value="NT_2-5OAS_ClassI-CCAase"/>
</dbReference>
<organism evidence="2 3">
    <name type="scientific">Pigmentiphaga humi</name>
    <dbReference type="NCBI Taxonomy" id="2478468"/>
    <lineage>
        <taxon>Bacteria</taxon>
        <taxon>Pseudomonadati</taxon>
        <taxon>Pseudomonadota</taxon>
        <taxon>Betaproteobacteria</taxon>
        <taxon>Burkholderiales</taxon>
        <taxon>Alcaligenaceae</taxon>
        <taxon>Pigmentiphaga</taxon>
    </lineage>
</organism>
<dbReference type="AlphaFoldDB" id="A0A3P4B6J9"/>
<reference evidence="2 3" key="1">
    <citation type="submission" date="2018-10" db="EMBL/GenBank/DDBJ databases">
        <authorList>
            <person name="Criscuolo A."/>
        </authorList>
    </citation>
    <scope>NUCLEOTIDE SEQUENCE [LARGE SCALE GENOMIC DNA]</scope>
    <source>
        <strain evidence="2">DnA1</strain>
    </source>
</reference>
<keyword evidence="3" id="KW-1185">Reference proteome</keyword>